<accession>A0ABD0VVM3</accession>
<sequence length="99" mass="11504">MRTRKRVRTPKSGTWGLNLVGAAISISSAITTSNDQRRSFTIMEASKEISKISAIFDDFELYDFATHFLKDKDNREIFMGIAIERKVWWLRNIFDKNIS</sequence>
<protein>
    <submittedName>
        <fullName evidence="1">Uncharacterized protein</fullName>
    </submittedName>
</protein>
<name>A0ABD0VVM3_DENTH</name>
<dbReference type="EMBL" id="JANQDX010000003">
    <property type="protein sequence ID" value="KAL0926398.1"/>
    <property type="molecule type" value="Genomic_DNA"/>
</dbReference>
<dbReference type="Proteomes" id="UP001552299">
    <property type="component" value="Unassembled WGS sequence"/>
</dbReference>
<evidence type="ECO:0000313" key="2">
    <source>
        <dbReference type="Proteomes" id="UP001552299"/>
    </source>
</evidence>
<evidence type="ECO:0000313" key="1">
    <source>
        <dbReference type="EMBL" id="KAL0926398.1"/>
    </source>
</evidence>
<organism evidence="1 2">
    <name type="scientific">Dendrobium thyrsiflorum</name>
    <name type="common">Pinecone-like raceme dendrobium</name>
    <name type="synonym">Orchid</name>
    <dbReference type="NCBI Taxonomy" id="117978"/>
    <lineage>
        <taxon>Eukaryota</taxon>
        <taxon>Viridiplantae</taxon>
        <taxon>Streptophyta</taxon>
        <taxon>Embryophyta</taxon>
        <taxon>Tracheophyta</taxon>
        <taxon>Spermatophyta</taxon>
        <taxon>Magnoliopsida</taxon>
        <taxon>Liliopsida</taxon>
        <taxon>Asparagales</taxon>
        <taxon>Orchidaceae</taxon>
        <taxon>Epidendroideae</taxon>
        <taxon>Malaxideae</taxon>
        <taxon>Dendrobiinae</taxon>
        <taxon>Dendrobium</taxon>
    </lineage>
</organism>
<keyword evidence="2" id="KW-1185">Reference proteome</keyword>
<comment type="caution">
    <text evidence="1">The sequence shown here is derived from an EMBL/GenBank/DDBJ whole genome shotgun (WGS) entry which is preliminary data.</text>
</comment>
<reference evidence="1 2" key="1">
    <citation type="journal article" date="2024" name="Plant Biotechnol. J.">
        <title>Dendrobium thyrsiflorum genome and its molecular insights into genes involved in important horticultural traits.</title>
        <authorList>
            <person name="Chen B."/>
            <person name="Wang J.Y."/>
            <person name="Zheng P.J."/>
            <person name="Li K.L."/>
            <person name="Liang Y.M."/>
            <person name="Chen X.F."/>
            <person name="Zhang C."/>
            <person name="Zhao X."/>
            <person name="He X."/>
            <person name="Zhang G.Q."/>
            <person name="Liu Z.J."/>
            <person name="Xu Q."/>
        </authorList>
    </citation>
    <scope>NUCLEOTIDE SEQUENCE [LARGE SCALE GENOMIC DNA]</scope>
    <source>
        <strain evidence="1">GZMU011</strain>
    </source>
</reference>
<proteinExistence type="predicted"/>
<gene>
    <name evidence="1" type="ORF">M5K25_002625</name>
</gene>
<dbReference type="AlphaFoldDB" id="A0ABD0VVM3"/>